<dbReference type="AlphaFoldDB" id="A0A515DAA5"/>
<evidence type="ECO:0000313" key="2">
    <source>
        <dbReference type="Proteomes" id="UP000316798"/>
    </source>
</evidence>
<dbReference type="InterPro" id="IPR005490">
    <property type="entry name" value="LD_TPept_cat_dom"/>
</dbReference>
<dbReference type="EMBL" id="CP035503">
    <property type="protein sequence ID" value="QDL37326.1"/>
    <property type="molecule type" value="Genomic_DNA"/>
</dbReference>
<proteinExistence type="predicted"/>
<name>A0A515DAA5_9BURK</name>
<dbReference type="KEGG" id="rhf:EUB48_08590"/>
<reference evidence="1 2" key="1">
    <citation type="submission" date="2019-01" db="EMBL/GenBank/DDBJ databases">
        <title>Genomic insights into a novel species Rhodoferax sp.</title>
        <authorList>
            <person name="Jin L."/>
        </authorList>
    </citation>
    <scope>NUCLEOTIDE SEQUENCE [LARGE SCALE GENOMIC DNA]</scope>
    <source>
        <strain evidence="1 2">CHu59-6-5</strain>
    </source>
</reference>
<gene>
    <name evidence="1" type="ORF">EUB48_08590</name>
</gene>
<sequence>MLLTRHGFLWVFITLVLAGLSSPVYPFDPVADMSVLYRTHVDRRLDVPAVEVQRYAELATEALVMAGVSLVQPQYLAVVDRDPEIQAFFLFWRSAQGEFQWVGASPASTGRPGSFDHFQTPLGVFDHTTENPDFRAEGTRNSNGIRGYGAKGMRVYDFGWQHVPKGWGDGAVVDMRLQMHATDPDLLERRLGSAQSKGCIRIPASLNRLLDHYGVLDADYEQALRNGRPLWVLDAQREPVPYPGRYLIVVESGRADRPDWAPAPGRR</sequence>
<dbReference type="CDD" id="cd16913">
    <property type="entry name" value="YkuD_like"/>
    <property type="match status" value="1"/>
</dbReference>
<organism evidence="1 2">
    <name type="scientific">Rhodoferax sediminis</name>
    <dbReference type="NCBI Taxonomy" id="2509614"/>
    <lineage>
        <taxon>Bacteria</taxon>
        <taxon>Pseudomonadati</taxon>
        <taxon>Pseudomonadota</taxon>
        <taxon>Betaproteobacteria</taxon>
        <taxon>Burkholderiales</taxon>
        <taxon>Comamonadaceae</taxon>
        <taxon>Rhodoferax</taxon>
    </lineage>
</organism>
<protein>
    <submittedName>
        <fullName evidence="1">Murein L,D-transpeptidase</fullName>
    </submittedName>
</protein>
<evidence type="ECO:0000313" key="1">
    <source>
        <dbReference type="EMBL" id="QDL37326.1"/>
    </source>
</evidence>
<accession>A0A515DAA5</accession>
<dbReference type="GO" id="GO:0016740">
    <property type="term" value="F:transferase activity"/>
    <property type="evidence" value="ECO:0007669"/>
    <property type="project" value="InterPro"/>
</dbReference>
<keyword evidence="2" id="KW-1185">Reference proteome</keyword>
<dbReference type="OrthoDB" id="5449026at2"/>
<dbReference type="Proteomes" id="UP000316798">
    <property type="component" value="Chromosome"/>
</dbReference>
<dbReference type="RefSeq" id="WP_142818495.1">
    <property type="nucleotide sequence ID" value="NZ_CP035503.1"/>
</dbReference>